<sequence length="481" mass="52359">MASISKHRDAIVSGPILSVMFRLGLPLMVTDVIMLVYTVTDAFWLGRYDKYALAVPAQCWPLFLVFVSLVMGITAANLAILSQYVGAKMFDRVSEVSSKLLTFCILVSTLLFVLYETLRFHIFYYLVRVPEEILDDVLSYAEVIAFDVLWFGLALTLSTIMQSLGDTRTPAMAMGLGALSNAVLDPIFILGMGPVPSMGARGAAIATVITRIFGVTLMLFVIRARYREIRLRPTSRIDREWVTLSIKVGLPVTLMTALDGFAFTFLRALINIFGVVATTVFAIGLMAIQMATAFLRGFTMSISIMIGQNLGAGNTERARRIALTAAHTIMPLVLACSAAVFLARNILVTFFTSDPIIVAEAEKLVSTIAWILPLMMLSFLGMSIGRGSGHNMVPTVINIVRFWVIRIGVGWILAVVMGLGLDGIWMAIVLSELVGGTATYVWIRRGGWAKPIIKTCPPQVGIAEVAKPLPEKGIEGGIAPP</sequence>
<evidence type="ECO:0000256" key="2">
    <source>
        <dbReference type="ARBA" id="ARBA00022448"/>
    </source>
</evidence>
<feature type="transmembrane region" description="Helical" evidence="10">
    <location>
        <begin position="172"/>
        <end position="191"/>
    </location>
</feature>
<dbReference type="AlphaFoldDB" id="A0A7C2VHS1"/>
<evidence type="ECO:0000256" key="9">
    <source>
        <dbReference type="ARBA" id="ARBA00031636"/>
    </source>
</evidence>
<feature type="transmembrane region" description="Helical" evidence="10">
    <location>
        <begin position="272"/>
        <end position="295"/>
    </location>
</feature>
<dbReference type="PIRSF" id="PIRSF006603">
    <property type="entry name" value="DinF"/>
    <property type="match status" value="1"/>
</dbReference>
<dbReference type="NCBIfam" id="TIGR00797">
    <property type="entry name" value="matE"/>
    <property type="match status" value="1"/>
</dbReference>
<feature type="transmembrane region" description="Helical" evidence="10">
    <location>
        <begin position="396"/>
        <end position="417"/>
    </location>
</feature>
<keyword evidence="7" id="KW-0406">Ion transport</keyword>
<gene>
    <name evidence="11" type="ORF">ENO77_03485</name>
</gene>
<dbReference type="GO" id="GO:0006811">
    <property type="term" value="P:monoatomic ion transport"/>
    <property type="evidence" value="ECO:0007669"/>
    <property type="project" value="UniProtKB-KW"/>
</dbReference>
<evidence type="ECO:0000256" key="3">
    <source>
        <dbReference type="ARBA" id="ARBA00022449"/>
    </source>
</evidence>
<keyword evidence="8 10" id="KW-0472">Membrane</keyword>
<dbReference type="EMBL" id="DSGT01000009">
    <property type="protein sequence ID" value="HEW53209.1"/>
    <property type="molecule type" value="Genomic_DNA"/>
</dbReference>
<feature type="transmembrane region" description="Helical" evidence="10">
    <location>
        <begin position="364"/>
        <end position="384"/>
    </location>
</feature>
<protein>
    <recommendedName>
        <fullName evidence="9">Multidrug-efflux transporter</fullName>
    </recommendedName>
</protein>
<dbReference type="GO" id="GO:0005886">
    <property type="term" value="C:plasma membrane"/>
    <property type="evidence" value="ECO:0007669"/>
    <property type="project" value="UniProtKB-SubCell"/>
</dbReference>
<comment type="subcellular location">
    <subcellularLocation>
        <location evidence="1">Cell membrane</location>
        <topology evidence="1">Multi-pass membrane protein</topology>
    </subcellularLocation>
</comment>
<keyword evidence="6 10" id="KW-1133">Transmembrane helix</keyword>
<accession>A0A7C2VHS1</accession>
<dbReference type="PANTHER" id="PTHR43298">
    <property type="entry name" value="MULTIDRUG RESISTANCE PROTEIN NORM-RELATED"/>
    <property type="match status" value="1"/>
</dbReference>
<keyword evidence="3" id="KW-0050">Antiport</keyword>
<evidence type="ECO:0000256" key="6">
    <source>
        <dbReference type="ARBA" id="ARBA00022989"/>
    </source>
</evidence>
<feature type="transmembrane region" description="Helical" evidence="10">
    <location>
        <begin position="203"/>
        <end position="222"/>
    </location>
</feature>
<feature type="transmembrane region" description="Helical" evidence="10">
    <location>
        <begin position="100"/>
        <end position="118"/>
    </location>
</feature>
<feature type="transmembrane region" description="Helical" evidence="10">
    <location>
        <begin position="423"/>
        <end position="443"/>
    </location>
</feature>
<evidence type="ECO:0000256" key="8">
    <source>
        <dbReference type="ARBA" id="ARBA00023136"/>
    </source>
</evidence>
<proteinExistence type="predicted"/>
<dbReference type="GO" id="GO:0042910">
    <property type="term" value="F:xenobiotic transmembrane transporter activity"/>
    <property type="evidence" value="ECO:0007669"/>
    <property type="project" value="InterPro"/>
</dbReference>
<evidence type="ECO:0000256" key="4">
    <source>
        <dbReference type="ARBA" id="ARBA00022475"/>
    </source>
</evidence>
<dbReference type="InterPro" id="IPR048279">
    <property type="entry name" value="MdtK-like"/>
</dbReference>
<reference evidence="11" key="1">
    <citation type="journal article" date="2020" name="mSystems">
        <title>Genome- and Community-Level Interaction Insights into Carbon Utilization and Element Cycling Functions of Hydrothermarchaeota in Hydrothermal Sediment.</title>
        <authorList>
            <person name="Zhou Z."/>
            <person name="Liu Y."/>
            <person name="Xu W."/>
            <person name="Pan J."/>
            <person name="Luo Z.H."/>
            <person name="Li M."/>
        </authorList>
    </citation>
    <scope>NUCLEOTIDE SEQUENCE [LARGE SCALE GENOMIC DNA]</scope>
    <source>
        <strain evidence="11">SpSt-16</strain>
    </source>
</reference>
<keyword evidence="5 10" id="KW-0812">Transmembrane</keyword>
<evidence type="ECO:0000256" key="1">
    <source>
        <dbReference type="ARBA" id="ARBA00004651"/>
    </source>
</evidence>
<comment type="caution">
    <text evidence="11">The sequence shown here is derived from an EMBL/GenBank/DDBJ whole genome shotgun (WGS) entry which is preliminary data.</text>
</comment>
<organism evidence="11">
    <name type="scientific">Ignisphaera aggregans</name>
    <dbReference type="NCBI Taxonomy" id="334771"/>
    <lineage>
        <taxon>Archaea</taxon>
        <taxon>Thermoproteota</taxon>
        <taxon>Thermoprotei</taxon>
        <taxon>Desulfurococcales</taxon>
        <taxon>Desulfurococcaceae</taxon>
        <taxon>Ignisphaera</taxon>
    </lineage>
</organism>
<evidence type="ECO:0000256" key="5">
    <source>
        <dbReference type="ARBA" id="ARBA00022692"/>
    </source>
</evidence>
<feature type="transmembrane region" description="Helical" evidence="10">
    <location>
        <begin position="138"/>
        <end position="160"/>
    </location>
</feature>
<evidence type="ECO:0000256" key="7">
    <source>
        <dbReference type="ARBA" id="ARBA00023065"/>
    </source>
</evidence>
<feature type="transmembrane region" description="Helical" evidence="10">
    <location>
        <begin position="329"/>
        <end position="352"/>
    </location>
</feature>
<dbReference type="PANTHER" id="PTHR43298:SF2">
    <property type="entry name" value="FMN_FAD EXPORTER YEEO-RELATED"/>
    <property type="match status" value="1"/>
</dbReference>
<evidence type="ECO:0000313" key="11">
    <source>
        <dbReference type="EMBL" id="HEW53209.1"/>
    </source>
</evidence>
<name>A0A7C2VHS1_9CREN</name>
<feature type="transmembrane region" description="Helical" evidence="10">
    <location>
        <begin position="242"/>
        <end position="266"/>
    </location>
</feature>
<dbReference type="InterPro" id="IPR002528">
    <property type="entry name" value="MATE_fam"/>
</dbReference>
<feature type="transmembrane region" description="Helical" evidence="10">
    <location>
        <begin position="21"/>
        <end position="40"/>
    </location>
</feature>
<dbReference type="Pfam" id="PF01554">
    <property type="entry name" value="MatE"/>
    <property type="match status" value="2"/>
</dbReference>
<evidence type="ECO:0000256" key="10">
    <source>
        <dbReference type="SAM" id="Phobius"/>
    </source>
</evidence>
<dbReference type="GO" id="GO:0015297">
    <property type="term" value="F:antiporter activity"/>
    <property type="evidence" value="ECO:0007669"/>
    <property type="project" value="UniProtKB-KW"/>
</dbReference>
<keyword evidence="4" id="KW-1003">Cell membrane</keyword>
<feature type="transmembrane region" description="Helical" evidence="10">
    <location>
        <begin position="60"/>
        <end position="80"/>
    </location>
</feature>
<dbReference type="InterPro" id="IPR050222">
    <property type="entry name" value="MATE_MdtK"/>
</dbReference>
<keyword evidence="2" id="KW-0813">Transport</keyword>